<evidence type="ECO:0000313" key="2">
    <source>
        <dbReference type="Proteomes" id="UP000809273"/>
    </source>
</evidence>
<name>A0A9D8KJR8_9DELT</name>
<dbReference type="SUPFAM" id="SSF46955">
    <property type="entry name" value="Putative DNA-binding domain"/>
    <property type="match status" value="1"/>
</dbReference>
<organism evidence="1 2">
    <name type="scientific">Candidatus Zymogenus saltonus</name>
    <dbReference type="NCBI Taxonomy" id="2844893"/>
    <lineage>
        <taxon>Bacteria</taxon>
        <taxon>Deltaproteobacteria</taxon>
        <taxon>Candidatus Zymogenia</taxon>
        <taxon>Candidatus Zymogeniales</taxon>
        <taxon>Candidatus Zymogenaceae</taxon>
        <taxon>Candidatus Zymogenus</taxon>
    </lineage>
</organism>
<gene>
    <name evidence="1" type="ORF">JW984_16660</name>
</gene>
<protein>
    <submittedName>
        <fullName evidence="1">Helix-turn-helix domain-containing protein</fullName>
    </submittedName>
</protein>
<comment type="caution">
    <text evidence="1">The sequence shown here is derived from an EMBL/GenBank/DDBJ whole genome shotgun (WGS) entry which is preliminary data.</text>
</comment>
<dbReference type="Proteomes" id="UP000809273">
    <property type="component" value="Unassembled WGS sequence"/>
</dbReference>
<reference evidence="1" key="1">
    <citation type="journal article" date="2021" name="Environ. Microbiol.">
        <title>Genomic characterization of three novel Desulfobacterota classes expand the metabolic and phylogenetic diversity of the phylum.</title>
        <authorList>
            <person name="Murphy C.L."/>
            <person name="Biggerstaff J."/>
            <person name="Eichhorn A."/>
            <person name="Ewing E."/>
            <person name="Shahan R."/>
            <person name="Soriano D."/>
            <person name="Stewart S."/>
            <person name="VanMol K."/>
            <person name="Walker R."/>
            <person name="Walters P."/>
            <person name="Elshahed M.S."/>
            <person name="Youssef N.H."/>
        </authorList>
    </citation>
    <scope>NUCLEOTIDE SEQUENCE</scope>
    <source>
        <strain evidence="1">Zod_Metabat.24</strain>
    </source>
</reference>
<dbReference type="EMBL" id="JAFGIX010000090">
    <property type="protein sequence ID" value="MBN1574830.1"/>
    <property type="molecule type" value="Genomic_DNA"/>
</dbReference>
<dbReference type="AlphaFoldDB" id="A0A9D8KJR8"/>
<sequence>MNKRLLNIKELSDYIGKKPQTIRNEISKGIFPIPRIKLRGALKFDIKDVDDFIDGIKREVN</sequence>
<reference evidence="1" key="2">
    <citation type="submission" date="2021-01" db="EMBL/GenBank/DDBJ databases">
        <authorList>
            <person name="Hahn C.R."/>
            <person name="Youssef N.H."/>
            <person name="Elshahed M."/>
        </authorList>
    </citation>
    <scope>NUCLEOTIDE SEQUENCE</scope>
    <source>
        <strain evidence="1">Zod_Metabat.24</strain>
    </source>
</reference>
<evidence type="ECO:0000313" key="1">
    <source>
        <dbReference type="EMBL" id="MBN1574830.1"/>
    </source>
</evidence>
<proteinExistence type="predicted"/>
<dbReference type="InterPro" id="IPR009061">
    <property type="entry name" value="DNA-bd_dom_put_sf"/>
</dbReference>
<accession>A0A9D8KJR8</accession>